<accession>A0A2M9BHT1</accession>
<gene>
    <name evidence="2" type="ORF">CLV56_1741</name>
</gene>
<evidence type="ECO:0000259" key="1">
    <source>
        <dbReference type="PROSITE" id="PS51674"/>
    </source>
</evidence>
<dbReference type="OrthoDB" id="3744914at2"/>
<evidence type="ECO:0000313" key="2">
    <source>
        <dbReference type="EMBL" id="PJJ57508.1"/>
    </source>
</evidence>
<dbReference type="Pfam" id="PF02467">
    <property type="entry name" value="Whib"/>
    <property type="match status" value="1"/>
</dbReference>
<protein>
    <submittedName>
        <fullName evidence="2">Transcription factor WhiB</fullName>
    </submittedName>
</protein>
<dbReference type="AlphaFoldDB" id="A0A2M9BHT1"/>
<comment type="caution">
    <text evidence="2">The sequence shown here is derived from an EMBL/GenBank/DDBJ whole genome shotgun (WGS) entry which is preliminary data.</text>
</comment>
<keyword evidence="3" id="KW-1185">Reference proteome</keyword>
<dbReference type="InterPro" id="IPR034768">
    <property type="entry name" value="4FE4S_WBL"/>
</dbReference>
<name>A0A2M9BHT1_9ACTN</name>
<dbReference type="EMBL" id="PGEZ01000001">
    <property type="protein sequence ID" value="PJJ57508.1"/>
    <property type="molecule type" value="Genomic_DNA"/>
</dbReference>
<sequence length="197" mass="20879">MSTSRLAGRRIALSEDVVPACALLPEVYGLLAEPADEASDTPDSWLARHNALAAARQACAACPLLTACLYRAVVEADVAGYAACTTEADRTLLRERLGVAVASVDLDAIAGVRAGGRGIDHDAIVAVRRAYPKETFAQLAERLGCSLSTVKRHLRGYRGELPEPRPAEKDDARPSLEAVLDAFDEVVGDARARALTA</sequence>
<dbReference type="Proteomes" id="UP000230842">
    <property type="component" value="Unassembled WGS sequence"/>
</dbReference>
<evidence type="ECO:0000313" key="3">
    <source>
        <dbReference type="Proteomes" id="UP000230842"/>
    </source>
</evidence>
<dbReference type="RefSeq" id="WP_157805117.1">
    <property type="nucleotide sequence ID" value="NZ_PGEZ01000001.1"/>
</dbReference>
<proteinExistence type="predicted"/>
<reference evidence="2 3" key="1">
    <citation type="submission" date="2017-11" db="EMBL/GenBank/DDBJ databases">
        <title>Genomic Encyclopedia of Archaeal and Bacterial Type Strains, Phase II (KMG-II): From Individual Species to Whole Genera.</title>
        <authorList>
            <person name="Goeker M."/>
        </authorList>
    </citation>
    <scope>NUCLEOTIDE SEQUENCE [LARGE SCALE GENOMIC DNA]</scope>
    <source>
        <strain evidence="2 3">DSM 27763</strain>
    </source>
</reference>
<dbReference type="PROSITE" id="PS51674">
    <property type="entry name" value="4FE4S_WBL"/>
    <property type="match status" value="1"/>
</dbReference>
<organism evidence="2 3">
    <name type="scientific">Mumia flava</name>
    <dbReference type="NCBI Taxonomy" id="1348852"/>
    <lineage>
        <taxon>Bacteria</taxon>
        <taxon>Bacillati</taxon>
        <taxon>Actinomycetota</taxon>
        <taxon>Actinomycetes</taxon>
        <taxon>Propionibacteriales</taxon>
        <taxon>Nocardioidaceae</taxon>
        <taxon>Mumia</taxon>
    </lineage>
</organism>
<feature type="domain" description="4Fe-4S Wbl-type" evidence="1">
    <location>
        <begin position="20"/>
        <end position="92"/>
    </location>
</feature>